<evidence type="ECO:0000256" key="8">
    <source>
        <dbReference type="ARBA" id="ARBA00023242"/>
    </source>
</evidence>
<dbReference type="GO" id="GO:0031965">
    <property type="term" value="C:nuclear membrane"/>
    <property type="evidence" value="ECO:0007669"/>
    <property type="project" value="UniProtKB-UniRule"/>
</dbReference>
<evidence type="ECO:0000256" key="6">
    <source>
        <dbReference type="ARBA" id="ARBA00023010"/>
    </source>
</evidence>
<keyword evidence="6 9" id="KW-0811">Translocation</keyword>
<dbReference type="PANTHER" id="PTHR13373:SF21">
    <property type="entry name" value="NUCLEAR PORE COMPLEX PROTEIN NUP85"/>
    <property type="match status" value="1"/>
</dbReference>
<comment type="subcellular location">
    <subcellularLocation>
        <location evidence="1 9">Nucleus</location>
        <location evidence="1 9">Nuclear pore complex</location>
    </subcellularLocation>
</comment>
<dbReference type="EMBL" id="HBNR01051154">
    <property type="protein sequence ID" value="CAE4615209.1"/>
    <property type="molecule type" value="Transcribed_RNA"/>
</dbReference>
<evidence type="ECO:0000256" key="5">
    <source>
        <dbReference type="ARBA" id="ARBA00022927"/>
    </source>
</evidence>
<evidence type="ECO:0000256" key="7">
    <source>
        <dbReference type="ARBA" id="ARBA00023132"/>
    </source>
</evidence>
<dbReference type="GO" id="GO:0031080">
    <property type="term" value="C:nuclear pore outer ring"/>
    <property type="evidence" value="ECO:0007669"/>
    <property type="project" value="TreeGrafter"/>
</dbReference>
<keyword evidence="5 9" id="KW-0653">Protein transport</keyword>
<dbReference type="AlphaFoldDB" id="A0A7S4RI40"/>
<dbReference type="PANTHER" id="PTHR13373">
    <property type="entry name" value="FROUNT PROTEIN-RELATED"/>
    <property type="match status" value="1"/>
</dbReference>
<keyword evidence="4 9" id="KW-0509">mRNA transport</keyword>
<evidence type="ECO:0000256" key="1">
    <source>
        <dbReference type="ARBA" id="ARBA00004567"/>
    </source>
</evidence>
<evidence type="ECO:0000256" key="4">
    <source>
        <dbReference type="ARBA" id="ARBA00022816"/>
    </source>
</evidence>
<comment type="function">
    <text evidence="9">Functions as a component of the nuclear pore complex (NPC).</text>
</comment>
<evidence type="ECO:0000313" key="10">
    <source>
        <dbReference type="EMBL" id="CAE4615209.1"/>
    </source>
</evidence>
<dbReference type="GO" id="GO:0045893">
    <property type="term" value="P:positive regulation of DNA-templated transcription"/>
    <property type="evidence" value="ECO:0007669"/>
    <property type="project" value="TreeGrafter"/>
</dbReference>
<keyword evidence="7 9" id="KW-0906">Nuclear pore complex</keyword>
<evidence type="ECO:0000256" key="2">
    <source>
        <dbReference type="ARBA" id="ARBA00005573"/>
    </source>
</evidence>
<proteinExistence type="inferred from homology"/>
<comment type="subunit">
    <text evidence="9">Component of the nuclear pore complex (NPC).</text>
</comment>
<keyword evidence="9" id="KW-0472">Membrane</keyword>
<keyword evidence="3 9" id="KW-0813">Transport</keyword>
<keyword evidence="8 9" id="KW-0539">Nucleus</keyword>
<dbReference type="GO" id="GO:0006406">
    <property type="term" value="P:mRNA export from nucleus"/>
    <property type="evidence" value="ECO:0007669"/>
    <property type="project" value="TreeGrafter"/>
</dbReference>
<dbReference type="InterPro" id="IPR011502">
    <property type="entry name" value="Nucleoporin_Nup85"/>
</dbReference>
<organism evidence="10">
    <name type="scientific">Alexandrium monilatum</name>
    <dbReference type="NCBI Taxonomy" id="311494"/>
    <lineage>
        <taxon>Eukaryota</taxon>
        <taxon>Sar</taxon>
        <taxon>Alveolata</taxon>
        <taxon>Dinophyceae</taxon>
        <taxon>Gonyaulacales</taxon>
        <taxon>Pyrocystaceae</taxon>
        <taxon>Alexandrium</taxon>
    </lineage>
</organism>
<dbReference type="Pfam" id="PF07575">
    <property type="entry name" value="Nucleopor_Nup85"/>
    <property type="match status" value="1"/>
</dbReference>
<sequence>MAPDKRLAGRLHGTFCRFQLRAKSIEAWVEATRTPVDSNVAQEVLEEYSRAIGSELQIARDELRRGQWMVDEAAHAQHDVLCFCIAMWELVQEMVVASGPSAGRLLHWYSRHYLDEDIAEWWQQADAKAEEAAAMKDGSDFWESIRRLALCDCHAEVLELLRRKAEAEDPHVARVCEFLRRTPALWQMDQAQATAAEFNRATEEIREAARGLLRDLPADHPARQVVQVYAGCSQEAFESGTDIARQMGRTWIEDFVYAHAWVFPSMRRAELGELLRAVARRRTSETIDDMDRVFFTVLTLDVPALLELLTNLPDRFPAFFVTHLVDVLYFAGRVPLALELGDGPQVPPRDWHLMAYAKELCSGPRSQKRYAVDYLRAGGSQAAARLLEATAEDYCAEAETDEDMEDALVLLADLDLAAGVGARRCRERAEALRGRGDLAGCLRWACRAEECGASPRSFGISELLDGLARDDLEGLLALLTPPELDEPLEEHPPPSLVALLARSGAASPAWARSGRLYFFSQLARCRALRLAGRPARGHAPALVRLLSAGAVPPSMAEALLEELLPVLSEEGDEAALGAEEVLLVMRYVQAAARDPLRRAQLGPKVAELQRAMGGCFSRAVLTGPIRAGAFPRGSPSRSCARPLELVGDQRRRCADRGMPSGTSRALRVKRRFGWGGATAAP</sequence>
<name>A0A7S4RI40_9DINO</name>
<dbReference type="GO" id="GO:0006606">
    <property type="term" value="P:protein import into nucleus"/>
    <property type="evidence" value="ECO:0007669"/>
    <property type="project" value="TreeGrafter"/>
</dbReference>
<dbReference type="GO" id="GO:0017056">
    <property type="term" value="F:structural constituent of nuclear pore"/>
    <property type="evidence" value="ECO:0007669"/>
    <property type="project" value="TreeGrafter"/>
</dbReference>
<accession>A0A7S4RI40</accession>
<evidence type="ECO:0000256" key="9">
    <source>
        <dbReference type="RuleBase" id="RU365073"/>
    </source>
</evidence>
<comment type="similarity">
    <text evidence="2 9">Belongs to the nucleoporin Nup85 family.</text>
</comment>
<protein>
    <recommendedName>
        <fullName evidence="9">Nuclear pore complex protein Nup85</fullName>
    </recommendedName>
</protein>
<evidence type="ECO:0000256" key="3">
    <source>
        <dbReference type="ARBA" id="ARBA00022448"/>
    </source>
</evidence>
<gene>
    <name evidence="10" type="ORF">AMON00008_LOCUS35793</name>
</gene>
<reference evidence="10" key="1">
    <citation type="submission" date="2021-01" db="EMBL/GenBank/DDBJ databases">
        <authorList>
            <person name="Corre E."/>
            <person name="Pelletier E."/>
            <person name="Niang G."/>
            <person name="Scheremetjew M."/>
            <person name="Finn R."/>
            <person name="Kale V."/>
            <person name="Holt S."/>
            <person name="Cochrane G."/>
            <person name="Meng A."/>
            <person name="Brown T."/>
            <person name="Cohen L."/>
        </authorList>
    </citation>
    <scope>NUCLEOTIDE SEQUENCE</scope>
    <source>
        <strain evidence="10">CCMP3105</strain>
    </source>
</reference>